<reference evidence="3" key="1">
    <citation type="journal article" date="2014" name="Front. Microbiol.">
        <title>High frequency of phylogenetically diverse reductive dehalogenase-homologous genes in deep subseafloor sedimentary metagenomes.</title>
        <authorList>
            <person name="Kawai M."/>
            <person name="Futagami T."/>
            <person name="Toyoda A."/>
            <person name="Takaki Y."/>
            <person name="Nishi S."/>
            <person name="Hori S."/>
            <person name="Arai W."/>
            <person name="Tsubouchi T."/>
            <person name="Morono Y."/>
            <person name="Uchiyama I."/>
            <person name="Ito T."/>
            <person name="Fujiyama A."/>
            <person name="Inagaki F."/>
            <person name="Takami H."/>
        </authorList>
    </citation>
    <scope>NUCLEOTIDE SEQUENCE</scope>
    <source>
        <strain evidence="3">Expedition CK06-06</strain>
    </source>
</reference>
<proteinExistence type="predicted"/>
<feature type="non-terminal residue" evidence="3">
    <location>
        <position position="1"/>
    </location>
</feature>
<name>X0ULE2_9ZZZZ</name>
<evidence type="ECO:0000256" key="1">
    <source>
        <dbReference type="ARBA" id="ARBA00004328"/>
    </source>
</evidence>
<keyword evidence="2" id="KW-0946">Virion</keyword>
<comment type="caution">
    <text evidence="3">The sequence shown here is derived from an EMBL/GenBank/DDBJ whole genome shotgun (WGS) entry which is preliminary data.</text>
</comment>
<protein>
    <submittedName>
        <fullName evidence="3">Uncharacterized protein</fullName>
    </submittedName>
</protein>
<evidence type="ECO:0000256" key="2">
    <source>
        <dbReference type="ARBA" id="ARBA00022844"/>
    </source>
</evidence>
<dbReference type="Pfam" id="PF07068">
    <property type="entry name" value="Gp23"/>
    <property type="match status" value="1"/>
</dbReference>
<accession>X0ULE2</accession>
<dbReference type="GO" id="GO:0044423">
    <property type="term" value="C:virion component"/>
    <property type="evidence" value="ECO:0007669"/>
    <property type="project" value="UniProtKB-KW"/>
</dbReference>
<evidence type="ECO:0000313" key="3">
    <source>
        <dbReference type="EMBL" id="GAG06619.1"/>
    </source>
</evidence>
<dbReference type="InterPro" id="IPR010762">
    <property type="entry name" value="Gp23/Gp24_T4-like"/>
</dbReference>
<dbReference type="AlphaFoldDB" id="X0ULE2"/>
<comment type="subcellular location">
    <subcellularLocation>
        <location evidence="1">Virion</location>
    </subcellularLocation>
</comment>
<sequence length="273" mass="29505">PRDFDRDYSSEFVNGEPLATGDGTNYGAAATALDATMAWTPVRPLDTSRGFSIVIREIIAATGETRQEATDDGAGAFTGDSSAGAINYSNGALNGFLFTLVPTLGNQIKAYYYFDGELNTKVPEVRLDVKKAPVEAVPRRLKALWSSEAAEDLRAFHGLDAETEIVSIIAQEIALEIDREIINDLFLSSTGTTATFDRVPPGGIAEVDHLRAMLTQISTVSNLIHKKTLRAPANWIVTSPEISALITQLTTHGDYKPIWSGDMNPGSPVDTMR</sequence>
<feature type="non-terminal residue" evidence="3">
    <location>
        <position position="273"/>
    </location>
</feature>
<organism evidence="3">
    <name type="scientific">marine sediment metagenome</name>
    <dbReference type="NCBI Taxonomy" id="412755"/>
    <lineage>
        <taxon>unclassified sequences</taxon>
        <taxon>metagenomes</taxon>
        <taxon>ecological metagenomes</taxon>
    </lineage>
</organism>
<gene>
    <name evidence="3" type="ORF">S01H1_32873</name>
</gene>
<dbReference type="EMBL" id="BARS01020382">
    <property type="protein sequence ID" value="GAG06619.1"/>
    <property type="molecule type" value="Genomic_DNA"/>
</dbReference>